<feature type="transmembrane region" description="Helical" evidence="7">
    <location>
        <begin position="26"/>
        <end position="44"/>
    </location>
</feature>
<name>A0A0B6WXT7_9BACT</name>
<reference evidence="10 11" key="2">
    <citation type="submission" date="2015-01" db="EMBL/GenBank/DDBJ databases">
        <title>Complete genome sequence of Pyrinomonas methylaliphatogenes type strain K22T.</title>
        <authorList>
            <person name="Lee K.C.Y."/>
            <person name="Power J.F."/>
            <person name="Dunfield P.F."/>
            <person name="Morgan X.C."/>
            <person name="Huttenhower C."/>
            <person name="Stott M.B."/>
        </authorList>
    </citation>
    <scope>NUCLEOTIDE SEQUENCE [LARGE SCALE GENOMIC DNA]</scope>
    <source>
        <strain evidence="10 11">K22</strain>
    </source>
</reference>
<evidence type="ECO:0000256" key="1">
    <source>
        <dbReference type="ARBA" id="ARBA00004141"/>
    </source>
</evidence>
<accession>A0A0B6WXT7</accession>
<dbReference type="InterPro" id="IPR050291">
    <property type="entry name" value="CDF_Transporter"/>
</dbReference>
<dbReference type="NCBIfam" id="TIGR01297">
    <property type="entry name" value="CDF"/>
    <property type="match status" value="1"/>
</dbReference>
<keyword evidence="6 7" id="KW-0472">Membrane</keyword>
<dbReference type="SUPFAM" id="SSF161111">
    <property type="entry name" value="Cation efflux protein transmembrane domain-like"/>
    <property type="match status" value="1"/>
</dbReference>
<dbReference type="RefSeq" id="WP_041975051.1">
    <property type="nucleotide sequence ID" value="NZ_CBXV010000004.1"/>
</dbReference>
<reference evidence="10 11" key="1">
    <citation type="submission" date="2013-12" db="EMBL/GenBank/DDBJ databases">
        <authorList>
            <person name="Stott M."/>
        </authorList>
    </citation>
    <scope>NUCLEOTIDE SEQUENCE [LARGE SCALE GENOMIC DNA]</scope>
    <source>
        <strain evidence="10 11">K22</strain>
    </source>
</reference>
<dbReference type="PANTHER" id="PTHR43840:SF41">
    <property type="entry name" value="CATION-EFFLUX PUMP FIEF"/>
    <property type="match status" value="1"/>
</dbReference>
<dbReference type="OrthoDB" id="9806522at2"/>
<dbReference type="SUPFAM" id="SSF160240">
    <property type="entry name" value="Cation efflux protein cytoplasmic domain-like"/>
    <property type="match status" value="1"/>
</dbReference>
<dbReference type="FunFam" id="1.20.1510.10:FF:000001">
    <property type="entry name" value="Ferrous-iron efflux pump FieF"/>
    <property type="match status" value="1"/>
</dbReference>
<protein>
    <submittedName>
        <fullName evidence="10">Cation diffusion facilitator family transporter</fullName>
    </submittedName>
</protein>
<organism evidence="10 11">
    <name type="scientific">Pyrinomonas methylaliphatogenes</name>
    <dbReference type="NCBI Taxonomy" id="454194"/>
    <lineage>
        <taxon>Bacteria</taxon>
        <taxon>Pseudomonadati</taxon>
        <taxon>Acidobacteriota</taxon>
        <taxon>Blastocatellia</taxon>
        <taxon>Blastocatellales</taxon>
        <taxon>Pyrinomonadaceae</taxon>
        <taxon>Pyrinomonas</taxon>
    </lineage>
</organism>
<dbReference type="PANTHER" id="PTHR43840">
    <property type="entry name" value="MITOCHONDRIAL METAL TRANSPORTER 1-RELATED"/>
    <property type="match status" value="1"/>
</dbReference>
<dbReference type="Proteomes" id="UP000031518">
    <property type="component" value="Unassembled WGS sequence"/>
</dbReference>
<keyword evidence="5 7" id="KW-1133">Transmembrane helix</keyword>
<keyword evidence="4 7" id="KW-0812">Transmembrane</keyword>
<feature type="transmembrane region" description="Helical" evidence="7">
    <location>
        <begin position="50"/>
        <end position="71"/>
    </location>
</feature>
<evidence type="ECO:0000313" key="10">
    <source>
        <dbReference type="EMBL" id="CDM64985.1"/>
    </source>
</evidence>
<evidence type="ECO:0000313" key="11">
    <source>
        <dbReference type="Proteomes" id="UP000031518"/>
    </source>
</evidence>
<feature type="domain" description="Cation efflux protein transmembrane" evidence="8">
    <location>
        <begin position="26"/>
        <end position="218"/>
    </location>
</feature>
<evidence type="ECO:0000256" key="2">
    <source>
        <dbReference type="ARBA" id="ARBA00022448"/>
    </source>
</evidence>
<keyword evidence="3" id="KW-1003">Cell membrane</keyword>
<evidence type="ECO:0000256" key="4">
    <source>
        <dbReference type="ARBA" id="ARBA00022692"/>
    </source>
</evidence>
<dbReference type="InterPro" id="IPR027469">
    <property type="entry name" value="Cation_efflux_TMD_sf"/>
</dbReference>
<feature type="transmembrane region" description="Helical" evidence="7">
    <location>
        <begin position="165"/>
        <end position="187"/>
    </location>
</feature>
<dbReference type="InterPro" id="IPR002524">
    <property type="entry name" value="Cation_efflux"/>
</dbReference>
<dbReference type="Pfam" id="PF16916">
    <property type="entry name" value="ZT_dimer"/>
    <property type="match status" value="1"/>
</dbReference>
<dbReference type="Gene3D" id="1.20.1510.10">
    <property type="entry name" value="Cation efflux protein transmembrane domain"/>
    <property type="match status" value="1"/>
</dbReference>
<dbReference type="GO" id="GO:0006882">
    <property type="term" value="P:intracellular zinc ion homeostasis"/>
    <property type="evidence" value="ECO:0007669"/>
    <property type="project" value="TreeGrafter"/>
</dbReference>
<dbReference type="GO" id="GO:0015093">
    <property type="term" value="F:ferrous iron transmembrane transporter activity"/>
    <property type="evidence" value="ECO:0007669"/>
    <property type="project" value="TreeGrafter"/>
</dbReference>
<dbReference type="InterPro" id="IPR058533">
    <property type="entry name" value="Cation_efflux_TM"/>
</dbReference>
<evidence type="ECO:0000259" key="9">
    <source>
        <dbReference type="Pfam" id="PF16916"/>
    </source>
</evidence>
<dbReference type="AlphaFoldDB" id="A0A0B6WXT7"/>
<dbReference type="InterPro" id="IPR036837">
    <property type="entry name" value="Cation_efflux_CTD_sf"/>
</dbReference>
<evidence type="ECO:0000259" key="8">
    <source>
        <dbReference type="Pfam" id="PF01545"/>
    </source>
</evidence>
<proteinExistence type="predicted"/>
<dbReference type="GO" id="GO:0005886">
    <property type="term" value="C:plasma membrane"/>
    <property type="evidence" value="ECO:0007669"/>
    <property type="project" value="TreeGrafter"/>
</dbReference>
<gene>
    <name evidence="10" type="ORF">PYK22_00981</name>
</gene>
<dbReference type="GO" id="GO:0015086">
    <property type="term" value="F:cadmium ion transmembrane transporter activity"/>
    <property type="evidence" value="ECO:0007669"/>
    <property type="project" value="TreeGrafter"/>
</dbReference>
<evidence type="ECO:0000256" key="5">
    <source>
        <dbReference type="ARBA" id="ARBA00022989"/>
    </source>
</evidence>
<feature type="transmembrane region" description="Helical" evidence="7">
    <location>
        <begin position="122"/>
        <end position="144"/>
    </location>
</feature>
<feature type="transmembrane region" description="Helical" evidence="7">
    <location>
        <begin position="193"/>
        <end position="211"/>
    </location>
</feature>
<feature type="domain" description="Cation efflux protein cytoplasmic" evidence="9">
    <location>
        <begin position="225"/>
        <end position="300"/>
    </location>
</feature>
<sequence length="301" mass="33082">MAANLSKHASLSLAEESRAKSRAARLSILTAAFLIALKTATGWLTGSISVWASLLDSTMDIFASAINYVAVRTAARPADEDHAYGHGKAESLAGLFQASIITLSGLFLIIEAIRRLIIPHSIAATSFGIVAMLIATLVSALLVTRLRRVARATESPALQADALHYLTDIWTNLGALLALIIVVRTGWLIADPLISLAISLYIIWSAVRVGRDSVDVLMDRRLPLEIDDKIAAIVERYRDEGVRGFHDLRTRRSGSVKFIDLHLEIDRHKRLDEAHEITVKVLRAIEEEIPRSHVQIHTDPV</sequence>
<dbReference type="EMBL" id="CBXV010000004">
    <property type="protein sequence ID" value="CDM64985.1"/>
    <property type="molecule type" value="Genomic_DNA"/>
</dbReference>
<feature type="transmembrane region" description="Helical" evidence="7">
    <location>
        <begin position="92"/>
        <end position="110"/>
    </location>
</feature>
<dbReference type="InterPro" id="IPR027470">
    <property type="entry name" value="Cation_efflux_CTD"/>
</dbReference>
<dbReference type="Gene3D" id="3.30.70.1350">
    <property type="entry name" value="Cation efflux protein, cytoplasmic domain"/>
    <property type="match status" value="1"/>
</dbReference>
<keyword evidence="11" id="KW-1185">Reference proteome</keyword>
<dbReference type="GO" id="GO:0015341">
    <property type="term" value="F:zinc efflux antiporter activity"/>
    <property type="evidence" value="ECO:0007669"/>
    <property type="project" value="TreeGrafter"/>
</dbReference>
<evidence type="ECO:0000256" key="7">
    <source>
        <dbReference type="SAM" id="Phobius"/>
    </source>
</evidence>
<comment type="subcellular location">
    <subcellularLocation>
        <location evidence="1">Membrane</location>
        <topology evidence="1">Multi-pass membrane protein</topology>
    </subcellularLocation>
</comment>
<evidence type="ECO:0000256" key="6">
    <source>
        <dbReference type="ARBA" id="ARBA00023136"/>
    </source>
</evidence>
<dbReference type="Pfam" id="PF01545">
    <property type="entry name" value="Cation_efflux"/>
    <property type="match status" value="1"/>
</dbReference>
<keyword evidence="2" id="KW-0813">Transport</keyword>
<dbReference type="STRING" id="454194.PYK22_00981"/>
<evidence type="ECO:0000256" key="3">
    <source>
        <dbReference type="ARBA" id="ARBA00022475"/>
    </source>
</evidence>